<dbReference type="GO" id="GO:0005886">
    <property type="term" value="C:plasma membrane"/>
    <property type="evidence" value="ECO:0007669"/>
    <property type="project" value="UniProtKB-SubCell"/>
</dbReference>
<dbReference type="AlphaFoldDB" id="A0A5R9F9A4"/>
<dbReference type="RefSeq" id="WP_138124526.1">
    <property type="nucleotide sequence ID" value="NZ_SWLG01000004.1"/>
</dbReference>
<proteinExistence type="inferred from homology"/>
<evidence type="ECO:0000313" key="10">
    <source>
        <dbReference type="Proteomes" id="UP000308230"/>
    </source>
</evidence>
<evidence type="ECO:0000256" key="5">
    <source>
        <dbReference type="ARBA" id="ARBA00022989"/>
    </source>
</evidence>
<dbReference type="InterPro" id="IPR023090">
    <property type="entry name" value="UPF0702_alpha/beta_dom_sf"/>
</dbReference>
<keyword evidence="3" id="KW-1003">Cell membrane</keyword>
<keyword evidence="5 7" id="KW-1133">Transmembrane helix</keyword>
<evidence type="ECO:0000256" key="7">
    <source>
        <dbReference type="SAM" id="Phobius"/>
    </source>
</evidence>
<organism evidence="9 10">
    <name type="scientific">Exobacillus caeni</name>
    <dbReference type="NCBI Taxonomy" id="2574798"/>
    <lineage>
        <taxon>Bacteria</taxon>
        <taxon>Bacillati</taxon>
        <taxon>Bacillota</taxon>
        <taxon>Bacilli</taxon>
        <taxon>Bacillales</taxon>
        <taxon>Guptibacillaceae</taxon>
        <taxon>Exobacillus</taxon>
    </lineage>
</organism>
<keyword evidence="4 7" id="KW-0812">Transmembrane</keyword>
<evidence type="ECO:0000256" key="6">
    <source>
        <dbReference type="ARBA" id="ARBA00023136"/>
    </source>
</evidence>
<keyword evidence="6 7" id="KW-0472">Membrane</keyword>
<evidence type="ECO:0000256" key="3">
    <source>
        <dbReference type="ARBA" id="ARBA00022475"/>
    </source>
</evidence>
<sequence length="241" mass="26880">MFDFIQEYLIVILRIATILPLLLGITLFMGKRSVGEMPVFDYLVILTLGSVVGADIGQPEVKHMPTVIAVISIALLQKLVATLKVNSKTIGKLLTFETTIVIQDGKFLKENMHKIKYSIDNILTMLRENGVFNVEDVELALVEPNGKLTVSRKPEASSVTKQELGIHTGGSKIAFPVIFEGNIQQEVLSSLGLPENWVLNQLQANGISDIREVFFASITHKRELYISLYNEPINNDYPLIR</sequence>
<evidence type="ECO:0000256" key="1">
    <source>
        <dbReference type="ARBA" id="ARBA00004651"/>
    </source>
</evidence>
<evidence type="ECO:0000259" key="8">
    <source>
        <dbReference type="Pfam" id="PF04239"/>
    </source>
</evidence>
<comment type="caution">
    <text evidence="9">The sequence shown here is derived from an EMBL/GenBank/DDBJ whole genome shotgun (WGS) entry which is preliminary data.</text>
</comment>
<dbReference type="Gene3D" id="3.30.240.20">
    <property type="entry name" value="bsu07140 like domains"/>
    <property type="match status" value="2"/>
</dbReference>
<comment type="subcellular location">
    <subcellularLocation>
        <location evidence="1">Cell membrane</location>
        <topology evidence="1">Multi-pass membrane protein</topology>
    </subcellularLocation>
</comment>
<gene>
    <name evidence="9" type="ORF">FCL54_06635</name>
</gene>
<dbReference type="PANTHER" id="PTHR34582:SF6">
    <property type="entry name" value="UPF0702 TRANSMEMBRANE PROTEIN YCAP"/>
    <property type="match status" value="1"/>
</dbReference>
<dbReference type="OrthoDB" id="9778331at2"/>
<feature type="domain" description="YetF C-terminal" evidence="8">
    <location>
        <begin position="86"/>
        <end position="218"/>
    </location>
</feature>
<feature type="transmembrane region" description="Helical" evidence="7">
    <location>
        <begin position="6"/>
        <end position="27"/>
    </location>
</feature>
<evidence type="ECO:0000256" key="4">
    <source>
        <dbReference type="ARBA" id="ARBA00022692"/>
    </source>
</evidence>
<dbReference type="InterPro" id="IPR007353">
    <property type="entry name" value="DUF421"/>
</dbReference>
<dbReference type="Pfam" id="PF04239">
    <property type="entry name" value="DUF421"/>
    <property type="match status" value="1"/>
</dbReference>
<comment type="similarity">
    <text evidence="2">Belongs to the UPF0702 family.</text>
</comment>
<reference evidence="9 10" key="1">
    <citation type="submission" date="2019-04" db="EMBL/GenBank/DDBJ databases">
        <title>Bacillus caeni sp. nov., a bacterium isolated from mangrove sediment.</title>
        <authorList>
            <person name="Huang H."/>
            <person name="Mo K."/>
            <person name="Hu Y."/>
        </authorList>
    </citation>
    <scope>NUCLEOTIDE SEQUENCE [LARGE SCALE GENOMIC DNA]</scope>
    <source>
        <strain evidence="9 10">HB172195</strain>
    </source>
</reference>
<protein>
    <submittedName>
        <fullName evidence="9">DUF421 domain-containing protein</fullName>
    </submittedName>
</protein>
<dbReference type="Proteomes" id="UP000308230">
    <property type="component" value="Unassembled WGS sequence"/>
</dbReference>
<keyword evidence="10" id="KW-1185">Reference proteome</keyword>
<name>A0A5R9F9A4_9BACL</name>
<dbReference type="PANTHER" id="PTHR34582">
    <property type="entry name" value="UPF0702 TRANSMEMBRANE PROTEIN YCAP"/>
    <property type="match status" value="1"/>
</dbReference>
<accession>A0A5R9F9A4</accession>
<dbReference type="EMBL" id="SWLG01000004">
    <property type="protein sequence ID" value="TLS38208.1"/>
    <property type="molecule type" value="Genomic_DNA"/>
</dbReference>
<evidence type="ECO:0000313" key="9">
    <source>
        <dbReference type="EMBL" id="TLS38208.1"/>
    </source>
</evidence>
<evidence type="ECO:0000256" key="2">
    <source>
        <dbReference type="ARBA" id="ARBA00006448"/>
    </source>
</evidence>